<evidence type="ECO:0000256" key="4">
    <source>
        <dbReference type="ARBA" id="ARBA00022771"/>
    </source>
</evidence>
<dbReference type="Pfam" id="PF00096">
    <property type="entry name" value="zf-C2H2"/>
    <property type="match status" value="1"/>
</dbReference>
<evidence type="ECO:0000256" key="1">
    <source>
        <dbReference type="ARBA" id="ARBA00004123"/>
    </source>
</evidence>
<evidence type="ECO:0000256" key="2">
    <source>
        <dbReference type="ARBA" id="ARBA00022723"/>
    </source>
</evidence>
<feature type="compositionally biased region" description="Basic and acidic residues" evidence="10">
    <location>
        <begin position="608"/>
        <end position="619"/>
    </location>
</feature>
<feature type="region of interest" description="Disordered" evidence="10">
    <location>
        <begin position="207"/>
        <end position="228"/>
    </location>
</feature>
<keyword evidence="3" id="KW-0677">Repeat</keyword>
<feature type="region of interest" description="Disordered" evidence="10">
    <location>
        <begin position="448"/>
        <end position="467"/>
    </location>
</feature>
<evidence type="ECO:0000256" key="7">
    <source>
        <dbReference type="ARBA" id="ARBA00023163"/>
    </source>
</evidence>
<feature type="region of interest" description="Disordered" evidence="10">
    <location>
        <begin position="482"/>
        <end position="526"/>
    </location>
</feature>
<dbReference type="AlphaFoldDB" id="A0AA35JYU4"/>
<feature type="domain" description="C2H2-type" evidence="11">
    <location>
        <begin position="709"/>
        <end position="736"/>
    </location>
</feature>
<dbReference type="PROSITE" id="PS00028">
    <property type="entry name" value="ZINC_FINGER_C2H2_1"/>
    <property type="match status" value="4"/>
</dbReference>
<feature type="domain" description="C2H2-type" evidence="11">
    <location>
        <begin position="737"/>
        <end position="760"/>
    </location>
</feature>
<evidence type="ECO:0000313" key="12">
    <source>
        <dbReference type="EMBL" id="CAI5767734.1"/>
    </source>
</evidence>
<evidence type="ECO:0000256" key="6">
    <source>
        <dbReference type="ARBA" id="ARBA00023015"/>
    </source>
</evidence>
<dbReference type="Gene3D" id="3.30.160.60">
    <property type="entry name" value="Classic Zinc Finger"/>
    <property type="match status" value="3"/>
</dbReference>
<dbReference type="PROSITE" id="PS50157">
    <property type="entry name" value="ZINC_FINGER_C2H2_2"/>
    <property type="match status" value="5"/>
</dbReference>
<dbReference type="EMBL" id="OX395127">
    <property type="protein sequence ID" value="CAI5767734.1"/>
    <property type="molecule type" value="Genomic_DNA"/>
</dbReference>
<feature type="region of interest" description="Disordered" evidence="10">
    <location>
        <begin position="589"/>
        <end position="619"/>
    </location>
</feature>
<feature type="region of interest" description="Disordered" evidence="10">
    <location>
        <begin position="171"/>
        <end position="195"/>
    </location>
</feature>
<feature type="domain" description="C2H2-type" evidence="11">
    <location>
        <begin position="626"/>
        <end position="648"/>
    </location>
</feature>
<feature type="compositionally biased region" description="Polar residues" evidence="10">
    <location>
        <begin position="22"/>
        <end position="45"/>
    </location>
</feature>
<evidence type="ECO:0000256" key="5">
    <source>
        <dbReference type="ARBA" id="ARBA00022833"/>
    </source>
</evidence>
<dbReference type="InterPro" id="IPR050331">
    <property type="entry name" value="Zinc_finger"/>
</dbReference>
<dbReference type="GO" id="GO:0010468">
    <property type="term" value="P:regulation of gene expression"/>
    <property type="evidence" value="ECO:0007669"/>
    <property type="project" value="TreeGrafter"/>
</dbReference>
<dbReference type="SUPFAM" id="SSF57667">
    <property type="entry name" value="beta-beta-alpha zinc fingers"/>
    <property type="match status" value="3"/>
</dbReference>
<feature type="compositionally biased region" description="Polar residues" evidence="10">
    <location>
        <begin position="112"/>
        <end position="128"/>
    </location>
</feature>
<gene>
    <name evidence="12" type="ORF">PODLI_1B027929</name>
</gene>
<dbReference type="SMART" id="SM00355">
    <property type="entry name" value="ZnF_C2H2"/>
    <property type="match status" value="5"/>
</dbReference>
<dbReference type="Proteomes" id="UP001178461">
    <property type="component" value="Chromosome 2"/>
</dbReference>
<keyword evidence="13" id="KW-1185">Reference proteome</keyword>
<reference evidence="12" key="1">
    <citation type="submission" date="2022-12" db="EMBL/GenBank/DDBJ databases">
        <authorList>
            <person name="Alioto T."/>
            <person name="Alioto T."/>
            <person name="Gomez Garrido J."/>
        </authorList>
    </citation>
    <scope>NUCLEOTIDE SEQUENCE</scope>
</reference>
<evidence type="ECO:0000256" key="3">
    <source>
        <dbReference type="ARBA" id="ARBA00022737"/>
    </source>
</evidence>
<dbReference type="PANTHER" id="PTHR16515:SF66">
    <property type="entry name" value="C2H2-TYPE DOMAIN-CONTAINING PROTEIN"/>
    <property type="match status" value="1"/>
</dbReference>
<keyword evidence="8" id="KW-0539">Nucleus</keyword>
<feature type="compositionally biased region" description="Polar residues" evidence="10">
    <location>
        <begin position="500"/>
        <end position="524"/>
    </location>
</feature>
<protein>
    <submittedName>
        <fullName evidence="12">XP_028575865.1LOW QUALITY PROTEIN: uncharacterized protein LOC114592129</fullName>
    </submittedName>
</protein>
<proteinExistence type="predicted"/>
<feature type="region of interest" description="Disordered" evidence="10">
    <location>
        <begin position="405"/>
        <end position="429"/>
    </location>
</feature>
<keyword evidence="5" id="KW-0862">Zinc</keyword>
<accession>A0AA35JYU4</accession>
<evidence type="ECO:0000313" key="13">
    <source>
        <dbReference type="Proteomes" id="UP001178461"/>
    </source>
</evidence>
<feature type="region of interest" description="Disordered" evidence="10">
    <location>
        <begin position="1"/>
        <end position="137"/>
    </location>
</feature>
<keyword evidence="7" id="KW-0804">Transcription</keyword>
<dbReference type="InterPro" id="IPR036236">
    <property type="entry name" value="Znf_C2H2_sf"/>
</dbReference>
<feature type="domain" description="C2H2-type" evidence="11">
    <location>
        <begin position="681"/>
        <end position="708"/>
    </location>
</feature>
<feature type="region of interest" description="Disordered" evidence="10">
    <location>
        <begin position="237"/>
        <end position="256"/>
    </location>
</feature>
<dbReference type="GO" id="GO:0005634">
    <property type="term" value="C:nucleus"/>
    <property type="evidence" value="ECO:0007669"/>
    <property type="project" value="UniProtKB-SubCell"/>
</dbReference>
<keyword evidence="6" id="KW-0805">Transcription regulation</keyword>
<evidence type="ECO:0000259" key="11">
    <source>
        <dbReference type="PROSITE" id="PS50157"/>
    </source>
</evidence>
<feature type="compositionally biased region" description="Basic and acidic residues" evidence="10">
    <location>
        <begin position="174"/>
        <end position="184"/>
    </location>
</feature>
<evidence type="ECO:0000256" key="9">
    <source>
        <dbReference type="PROSITE-ProRule" id="PRU00042"/>
    </source>
</evidence>
<dbReference type="FunFam" id="3.30.160.60:FF:000395">
    <property type="entry name" value="zinc finger protein 513"/>
    <property type="match status" value="1"/>
</dbReference>
<sequence length="765" mass="84379">MEMWPRWNPSSPEACKEVETFSGPQRNQHTAASPKGNSETGSCTSGEYDAVSIGGQEDLPPLSPLPERSPLQSCKRAQPTDELQNASLQKMEMWPRWKRSSPEACKEVETCSGPQRNQHTAASSSLLRSSPKDCEPGEWSFCLPPQTTFSTKSEPETIRSATLEMLTTAALKKGPREGLERESEGNSETGSCTSGEYDVVVIGGQEDLPELSPLPGRSPVQSCERTQAADELQNASLQNMEMRPRWNPSSPEACKEVETCCGPQRNQHTAASPKGNSDSGSCTSGEYDVVVIGGQEDLQELSPLAERSPLQSCERAQAADELQNASLQNMEEMPRWKRSSPGAFKEVETCRGPQRNQHTAASSSLLRSSLKDCEPGEWSFCLPSQTTFSLKAEPETIRSATLEMLTTAPSKKGPKKVLDRECKGNSETGSCTSGEYDVVVIGEQEDLQELSPLPGRSPVQSCERAQAADELQNASLQNMEMWPRWNPSSPEACKEVETCSGPQRNQHTAASPKGNSDSGSSTAGNCDALDIVGQEDLPELSPLPERSPLQSCERAQAANELQNVHQQPKVQLTLSGEAGNTSLQICKKERGSDEPQTPMAAEPQSPASRDEGVPREWKSEETEPRYECSYCHLLFENQDQLVRHENAHKRRPFLCTHCGKGFPSEHARTVHTRIHTGEKPFKCPDCDFRCSASSNLNRHRRTHSQESPHLCGLCGQSFWFSRSLAMHWQMHSGKETYTCADCGQMFLRKNLLILHRKYKHQSGAV</sequence>
<feature type="compositionally biased region" description="Basic and acidic residues" evidence="10">
    <location>
        <begin position="100"/>
        <end position="109"/>
    </location>
</feature>
<feature type="region of interest" description="Disordered" evidence="10">
    <location>
        <begin position="264"/>
        <end position="284"/>
    </location>
</feature>
<comment type="subcellular location">
    <subcellularLocation>
        <location evidence="1">Nucleus</location>
    </subcellularLocation>
</comment>
<name>A0AA35JYU4_9SAUR</name>
<keyword evidence="4 9" id="KW-0863">Zinc-finger</keyword>
<feature type="domain" description="C2H2-type" evidence="11">
    <location>
        <begin position="653"/>
        <end position="680"/>
    </location>
</feature>
<organism evidence="12 13">
    <name type="scientific">Podarcis lilfordi</name>
    <name type="common">Lilford's wall lizard</name>
    <dbReference type="NCBI Taxonomy" id="74358"/>
    <lineage>
        <taxon>Eukaryota</taxon>
        <taxon>Metazoa</taxon>
        <taxon>Chordata</taxon>
        <taxon>Craniata</taxon>
        <taxon>Vertebrata</taxon>
        <taxon>Euteleostomi</taxon>
        <taxon>Lepidosauria</taxon>
        <taxon>Squamata</taxon>
        <taxon>Bifurcata</taxon>
        <taxon>Unidentata</taxon>
        <taxon>Episquamata</taxon>
        <taxon>Laterata</taxon>
        <taxon>Lacertibaenia</taxon>
        <taxon>Lacertidae</taxon>
        <taxon>Podarcis</taxon>
    </lineage>
</organism>
<evidence type="ECO:0000256" key="10">
    <source>
        <dbReference type="SAM" id="MobiDB-lite"/>
    </source>
</evidence>
<dbReference type="GO" id="GO:0008270">
    <property type="term" value="F:zinc ion binding"/>
    <property type="evidence" value="ECO:0007669"/>
    <property type="project" value="UniProtKB-KW"/>
</dbReference>
<dbReference type="InterPro" id="IPR013087">
    <property type="entry name" value="Znf_C2H2_type"/>
</dbReference>
<dbReference type="PANTHER" id="PTHR16515">
    <property type="entry name" value="PR DOMAIN ZINC FINGER PROTEIN"/>
    <property type="match status" value="1"/>
</dbReference>
<evidence type="ECO:0000256" key="8">
    <source>
        <dbReference type="ARBA" id="ARBA00023242"/>
    </source>
</evidence>
<keyword evidence="2" id="KW-0479">Metal-binding</keyword>